<evidence type="ECO:0000256" key="1">
    <source>
        <dbReference type="ARBA" id="ARBA00003520"/>
    </source>
</evidence>
<dbReference type="Proteomes" id="UP000676336">
    <property type="component" value="Unassembled WGS sequence"/>
</dbReference>
<dbReference type="AlphaFoldDB" id="A0A8S3HK19"/>
<accession>A0A8S3HK19</accession>
<protein>
    <submittedName>
        <fullName evidence="2">Uncharacterized protein</fullName>
    </submittedName>
</protein>
<dbReference type="EMBL" id="CAJOBI010319054">
    <property type="protein sequence ID" value="CAF5182045.1"/>
    <property type="molecule type" value="Genomic_DNA"/>
</dbReference>
<sequence length="122" mass="14413">MDQYYDCISPYIHDAKKYDHYRKRCNILKCGARGFRLNSWQYNGKNFDTERTILGFGDRLLGELKRIAPKEVKIKISAPRERLYSTWIGGSILASLDTFKKIWVTKREYDTEGAKVIHRKTF</sequence>
<dbReference type="InterPro" id="IPR043129">
    <property type="entry name" value="ATPase_NBD"/>
</dbReference>
<comment type="caution">
    <text evidence="2">The sequence shown here is derived from an EMBL/GenBank/DDBJ whole genome shotgun (WGS) entry which is preliminary data.</text>
</comment>
<dbReference type="Pfam" id="PF00022">
    <property type="entry name" value="Actin"/>
    <property type="match status" value="1"/>
</dbReference>
<dbReference type="Gene3D" id="3.30.420.40">
    <property type="match status" value="2"/>
</dbReference>
<gene>
    <name evidence="2" type="ORF">SMN809_LOCUS69251</name>
</gene>
<organism evidence="2 3">
    <name type="scientific">Rotaria magnacalcarata</name>
    <dbReference type="NCBI Taxonomy" id="392030"/>
    <lineage>
        <taxon>Eukaryota</taxon>
        <taxon>Metazoa</taxon>
        <taxon>Spiralia</taxon>
        <taxon>Gnathifera</taxon>
        <taxon>Rotifera</taxon>
        <taxon>Eurotatoria</taxon>
        <taxon>Bdelloidea</taxon>
        <taxon>Philodinida</taxon>
        <taxon>Philodinidae</taxon>
        <taxon>Rotaria</taxon>
    </lineage>
</organism>
<dbReference type="InterPro" id="IPR004000">
    <property type="entry name" value="Actin"/>
</dbReference>
<evidence type="ECO:0000313" key="3">
    <source>
        <dbReference type="Proteomes" id="UP000676336"/>
    </source>
</evidence>
<dbReference type="SUPFAM" id="SSF53067">
    <property type="entry name" value="Actin-like ATPase domain"/>
    <property type="match status" value="1"/>
</dbReference>
<comment type="function">
    <text evidence="1">Actins are highly conserved proteins that are involved in various types of cell motility and are ubiquitously expressed in all eukaryotic cells.</text>
</comment>
<proteinExistence type="predicted"/>
<reference evidence="2" key="1">
    <citation type="submission" date="2021-02" db="EMBL/GenBank/DDBJ databases">
        <authorList>
            <person name="Nowell W R."/>
        </authorList>
    </citation>
    <scope>NUCLEOTIDE SEQUENCE</scope>
</reference>
<name>A0A8S3HK19_9BILA</name>
<evidence type="ECO:0000313" key="2">
    <source>
        <dbReference type="EMBL" id="CAF5182045.1"/>
    </source>
</evidence>